<dbReference type="Gene3D" id="3.40.630.30">
    <property type="match status" value="1"/>
</dbReference>
<feature type="domain" description="N-acetyltransferase" evidence="3">
    <location>
        <begin position="1"/>
        <end position="155"/>
    </location>
</feature>
<dbReference type="Proteomes" id="UP001144096">
    <property type="component" value="Unassembled WGS sequence"/>
</dbReference>
<dbReference type="GO" id="GO:0016747">
    <property type="term" value="F:acyltransferase activity, transferring groups other than amino-acyl groups"/>
    <property type="evidence" value="ECO:0007669"/>
    <property type="project" value="InterPro"/>
</dbReference>
<evidence type="ECO:0000259" key="3">
    <source>
        <dbReference type="PROSITE" id="PS51186"/>
    </source>
</evidence>
<evidence type="ECO:0000313" key="5">
    <source>
        <dbReference type="Proteomes" id="UP001144096"/>
    </source>
</evidence>
<gene>
    <name evidence="4" type="ORF">M8542_18590</name>
</gene>
<dbReference type="RefSeq" id="WP_257921446.1">
    <property type="nucleotide sequence ID" value="NZ_JAMXQV010000008.1"/>
</dbReference>
<proteinExistence type="predicted"/>
<dbReference type="Pfam" id="PF00583">
    <property type="entry name" value="Acetyltransf_1"/>
    <property type="match status" value="1"/>
</dbReference>
<dbReference type="PROSITE" id="PS51186">
    <property type="entry name" value="GNAT"/>
    <property type="match status" value="1"/>
</dbReference>
<dbReference type="InterPro" id="IPR016181">
    <property type="entry name" value="Acyl_CoA_acyltransferase"/>
</dbReference>
<sequence length="155" mass="16765">MIRPAAVTDAGAIGEVHVRSWQAAYAGLIPADFLARLSAEARAASWARRIGDGGPVLVAEENGIVVGFAAYGPAQLFALYVLPEHWGRGVGRALHDRVVEDLSGDSAILWVLATNERAKAFYVRQGWVADGASQTETIDEGRVTLEELRFRRPLP</sequence>
<evidence type="ECO:0000313" key="4">
    <source>
        <dbReference type="EMBL" id="MCR6484841.1"/>
    </source>
</evidence>
<dbReference type="PANTHER" id="PTHR43877:SF1">
    <property type="entry name" value="ACETYLTRANSFERASE"/>
    <property type="match status" value="1"/>
</dbReference>
<dbReference type="AlphaFoldDB" id="A0A9X2SLG0"/>
<name>A0A9X2SLG0_9PSEU</name>
<accession>A0A9X2SLG0</accession>
<dbReference type="InterPro" id="IPR000182">
    <property type="entry name" value="GNAT_dom"/>
</dbReference>
<keyword evidence="1" id="KW-0808">Transferase</keyword>
<keyword evidence="2" id="KW-0012">Acyltransferase</keyword>
<keyword evidence="5" id="KW-1185">Reference proteome</keyword>
<reference evidence="4" key="1">
    <citation type="submission" date="2022-06" db="EMBL/GenBank/DDBJ databases">
        <title>Amycolatopsis iheyaensis sp. nov., a new species of the genus Amycolatopsis isolated from soil in Iheya island, Japan.</title>
        <authorList>
            <person name="Ngamcharungchit C."/>
            <person name="Kanto H."/>
            <person name="Take A."/>
            <person name="Intra B."/>
            <person name="Matsumoto A."/>
            <person name="Panbangred W."/>
            <person name="Inahashi Y."/>
        </authorList>
    </citation>
    <scope>NUCLEOTIDE SEQUENCE</scope>
    <source>
        <strain evidence="4">OK19-0408</strain>
    </source>
</reference>
<organism evidence="4 5">
    <name type="scientific">Amycolatopsis iheyensis</name>
    <dbReference type="NCBI Taxonomy" id="2945988"/>
    <lineage>
        <taxon>Bacteria</taxon>
        <taxon>Bacillati</taxon>
        <taxon>Actinomycetota</taxon>
        <taxon>Actinomycetes</taxon>
        <taxon>Pseudonocardiales</taxon>
        <taxon>Pseudonocardiaceae</taxon>
        <taxon>Amycolatopsis</taxon>
    </lineage>
</organism>
<dbReference type="CDD" id="cd04301">
    <property type="entry name" value="NAT_SF"/>
    <property type="match status" value="1"/>
</dbReference>
<evidence type="ECO:0000256" key="2">
    <source>
        <dbReference type="ARBA" id="ARBA00023315"/>
    </source>
</evidence>
<evidence type="ECO:0000256" key="1">
    <source>
        <dbReference type="ARBA" id="ARBA00022679"/>
    </source>
</evidence>
<dbReference type="EMBL" id="JAMXQV010000008">
    <property type="protein sequence ID" value="MCR6484841.1"/>
    <property type="molecule type" value="Genomic_DNA"/>
</dbReference>
<dbReference type="SUPFAM" id="SSF55729">
    <property type="entry name" value="Acyl-CoA N-acyltransferases (Nat)"/>
    <property type="match status" value="1"/>
</dbReference>
<comment type="caution">
    <text evidence="4">The sequence shown here is derived from an EMBL/GenBank/DDBJ whole genome shotgun (WGS) entry which is preliminary data.</text>
</comment>
<protein>
    <submittedName>
        <fullName evidence="4">GNAT family N-acetyltransferase</fullName>
    </submittedName>
</protein>
<dbReference type="InterPro" id="IPR050832">
    <property type="entry name" value="Bact_Acetyltransf"/>
</dbReference>
<dbReference type="PANTHER" id="PTHR43877">
    <property type="entry name" value="AMINOALKYLPHOSPHONATE N-ACETYLTRANSFERASE-RELATED-RELATED"/>
    <property type="match status" value="1"/>
</dbReference>